<organism evidence="2 3">
    <name type="scientific">Gordonia phthalatica</name>
    <dbReference type="NCBI Taxonomy" id="1136941"/>
    <lineage>
        <taxon>Bacteria</taxon>
        <taxon>Bacillati</taxon>
        <taxon>Actinomycetota</taxon>
        <taxon>Actinomycetes</taxon>
        <taxon>Mycobacteriales</taxon>
        <taxon>Gordoniaceae</taxon>
        <taxon>Gordonia</taxon>
    </lineage>
</organism>
<dbReference type="GO" id="GO:0003676">
    <property type="term" value="F:nucleic acid binding"/>
    <property type="evidence" value="ECO:0007669"/>
    <property type="project" value="InterPro"/>
</dbReference>
<dbReference type="InterPro" id="IPR003615">
    <property type="entry name" value="HNH_nuc"/>
</dbReference>
<evidence type="ECO:0000259" key="1">
    <source>
        <dbReference type="SMART" id="SM00507"/>
    </source>
</evidence>
<dbReference type="RefSeq" id="WP_157851009.1">
    <property type="nucleotide sequence ID" value="NZ_CP011853.1"/>
</dbReference>
<accession>A0A0N7FUC4</accession>
<dbReference type="GO" id="GO:0008270">
    <property type="term" value="F:zinc ion binding"/>
    <property type="evidence" value="ECO:0007669"/>
    <property type="project" value="InterPro"/>
</dbReference>
<dbReference type="CDD" id="cd00085">
    <property type="entry name" value="HNHc"/>
    <property type="match status" value="1"/>
</dbReference>
<protein>
    <recommendedName>
        <fullName evidence="1">HNH nuclease domain-containing protein</fullName>
    </recommendedName>
</protein>
<dbReference type="KEGG" id="goq:ACH46_04870"/>
<reference evidence="3" key="1">
    <citation type="submission" date="2015-06" db="EMBL/GenBank/DDBJ databases">
        <title>Complete genome sequence and metabolic analysis of phthalate degradation pathway in Gordonia sp. QH-11.</title>
        <authorList>
            <person name="Jin D."/>
            <person name="Kong X."/>
            <person name="Bai Z."/>
        </authorList>
    </citation>
    <scope>NUCLEOTIDE SEQUENCE [LARGE SCALE GENOMIC DNA]</scope>
    <source>
        <strain evidence="3">QH-11</strain>
    </source>
</reference>
<dbReference type="EMBL" id="CP011853">
    <property type="protein sequence ID" value="ALG83967.1"/>
    <property type="molecule type" value="Genomic_DNA"/>
</dbReference>
<dbReference type="AlphaFoldDB" id="A0A0N7FUC4"/>
<dbReference type="GO" id="GO:0004519">
    <property type="term" value="F:endonuclease activity"/>
    <property type="evidence" value="ECO:0007669"/>
    <property type="project" value="InterPro"/>
</dbReference>
<proteinExistence type="predicted"/>
<evidence type="ECO:0000313" key="3">
    <source>
        <dbReference type="Proteomes" id="UP000063789"/>
    </source>
</evidence>
<reference evidence="2 3" key="2">
    <citation type="journal article" date="2017" name="Int. J. Syst. Evol. Microbiol.">
        <title>Gordonia phthalatica sp. nov., a di-n-butyl phthalate-degrading bacterium isolated from activated sludge.</title>
        <authorList>
            <person name="Jin D."/>
            <person name="Kong X."/>
            <person name="Jia M."/>
            <person name="Yu X."/>
            <person name="Wang X."/>
            <person name="Zhuang X."/>
            <person name="Deng Y."/>
            <person name="Bai Z."/>
        </authorList>
    </citation>
    <scope>NUCLEOTIDE SEQUENCE [LARGE SCALE GENOMIC DNA]</scope>
    <source>
        <strain evidence="2 3">QH-11</strain>
    </source>
</reference>
<dbReference type="SMART" id="SM00507">
    <property type="entry name" value="HNHc"/>
    <property type="match status" value="1"/>
</dbReference>
<dbReference type="Pfam" id="PF01844">
    <property type="entry name" value="HNH"/>
    <property type="match status" value="1"/>
</dbReference>
<dbReference type="OrthoDB" id="9802640at2"/>
<dbReference type="Proteomes" id="UP000063789">
    <property type="component" value="Chromosome"/>
</dbReference>
<evidence type="ECO:0000313" key="2">
    <source>
        <dbReference type="EMBL" id="ALG83967.1"/>
    </source>
</evidence>
<dbReference type="PATRIC" id="fig|1136941.3.peg.991"/>
<keyword evidence="3" id="KW-1185">Reference proteome</keyword>
<feature type="domain" description="HNH nuclease" evidence="1">
    <location>
        <begin position="164"/>
        <end position="226"/>
    </location>
</feature>
<dbReference type="REBASE" id="127937">
    <property type="entry name" value="GspQH11ORF4875P"/>
</dbReference>
<dbReference type="Gene3D" id="1.10.30.50">
    <property type="match status" value="1"/>
</dbReference>
<dbReference type="InterPro" id="IPR002711">
    <property type="entry name" value="HNH"/>
</dbReference>
<dbReference type="STRING" id="1136941.ACH46_04870"/>
<sequence>MARQISWTWPELVLAVELRHEVGWLTGSVDADDPRTVALSELLRAANPGLALDQRFRSRNSVRRKVEDLKTQHPDYHGKPTKSGIATKRIVHAFLEDPVHMLGLAEQFRAEPHLVSIEFTDSMQVEYVNLDELDGDGPVSAIEGAVAYRLAAFRERDPKLRQAKIDESMRERGTLACETCGFDFYGTYGELGDGYTHVHHVTPLHVTGPTVTTLDDLVLVCANCHAMVHRRRPWKTPEEIVSIVDGSPYLPD</sequence>
<gene>
    <name evidence="2" type="ORF">ACH46_04870</name>
</gene>
<name>A0A0N7FUC4_9ACTN</name>